<name>A0A8C4NKJ1_EPTBU</name>
<organism evidence="2 3">
    <name type="scientific">Eptatretus burgeri</name>
    <name type="common">Inshore hagfish</name>
    <dbReference type="NCBI Taxonomy" id="7764"/>
    <lineage>
        <taxon>Eukaryota</taxon>
        <taxon>Metazoa</taxon>
        <taxon>Chordata</taxon>
        <taxon>Craniata</taxon>
        <taxon>Vertebrata</taxon>
        <taxon>Cyclostomata</taxon>
        <taxon>Myxini</taxon>
        <taxon>Myxiniformes</taxon>
        <taxon>Myxinidae</taxon>
        <taxon>Eptatretinae</taxon>
        <taxon>Eptatretus</taxon>
    </lineage>
</organism>
<evidence type="ECO:0000259" key="1">
    <source>
        <dbReference type="Pfam" id="PF16457"/>
    </source>
</evidence>
<sequence>MCVTALRGCFGVQEVAEVSFSILYDTDAALNFVARTKEDLCMWTDGLNALMGKPMSSDMTNADLEMLIGMEMKLRLLDLENITIPETAPPVPNEPSNYNFTYNFS</sequence>
<dbReference type="Proteomes" id="UP000694388">
    <property type="component" value="Unplaced"/>
</dbReference>
<keyword evidence="3" id="KW-1185">Reference proteome</keyword>
<accession>A0A8C4NKJ1</accession>
<reference evidence="2" key="2">
    <citation type="submission" date="2025-09" db="UniProtKB">
        <authorList>
            <consortium name="Ensembl"/>
        </authorList>
    </citation>
    <scope>IDENTIFICATION</scope>
</reference>
<evidence type="ECO:0000313" key="2">
    <source>
        <dbReference type="Ensembl" id="ENSEBUP00000007462.1"/>
    </source>
</evidence>
<protein>
    <recommendedName>
        <fullName evidence="1">PH domain-containing protein</fullName>
    </recommendedName>
</protein>
<dbReference type="InterPro" id="IPR001849">
    <property type="entry name" value="PH_domain"/>
</dbReference>
<evidence type="ECO:0000313" key="3">
    <source>
        <dbReference type="Proteomes" id="UP000694388"/>
    </source>
</evidence>
<dbReference type="OMA" id="DKETWCH"/>
<dbReference type="Pfam" id="PF16457">
    <property type="entry name" value="PH_12"/>
    <property type="match status" value="1"/>
</dbReference>
<proteinExistence type="predicted"/>
<dbReference type="Gene3D" id="6.10.10.90">
    <property type="match status" value="1"/>
</dbReference>
<dbReference type="GeneTree" id="ENSGT00940000159455"/>
<dbReference type="AlphaFoldDB" id="A0A8C4NKJ1"/>
<reference evidence="2" key="1">
    <citation type="submission" date="2025-08" db="UniProtKB">
        <authorList>
            <consortium name="Ensembl"/>
        </authorList>
    </citation>
    <scope>IDENTIFICATION</scope>
</reference>
<feature type="domain" description="PH" evidence="1">
    <location>
        <begin position="13"/>
        <end position="52"/>
    </location>
</feature>
<dbReference type="Ensembl" id="ENSEBUT00000007944.1">
    <property type="protein sequence ID" value="ENSEBUP00000007462.1"/>
    <property type="gene ID" value="ENSEBUG00000004876.1"/>
</dbReference>